<dbReference type="Proteomes" id="UP000248857">
    <property type="component" value="Unassembled WGS sequence"/>
</dbReference>
<sequence length="321" mass="36738">MTDAISLGRTATCGRGKPYLKQMRQRIGVLVDQYLAEEMLCDRIQNLPQQFQNPQPRKWGTIDWQGIDPEQIIGIDPLIFIAILAGCIDTELPIRGYTQTSRQYLENLCPPMAKFVGGEVDNHGNLIDLGLWEKEERQHAPTLQKIYTQLTGLKLRPIPHEPRPYQSTGDIYSDLYIHGLHRVATEYGAACLYLWLMAHSTGPLQVAIAEMLRDEVNHMTKFWGFGLWAYPDSSILKVVKTLVGAALGKLCRRQPSQASLIHTLRRMAQVLHWSAWSWGNKLTFTWTFMVVLLRLWRWSWSLTPAYLKSLLGTQISGEYRS</sequence>
<reference evidence="1 2" key="1">
    <citation type="journal article" date="2018" name="Sci. Rep.">
        <title>A novel species of the marine cyanobacterium Acaryochloris with a unique pigment content and lifestyle.</title>
        <authorList>
            <person name="Partensky F."/>
            <person name="Six C."/>
            <person name="Ratin M."/>
            <person name="Garczarek L."/>
            <person name="Vaulot D."/>
            <person name="Probert I."/>
            <person name="Calteau A."/>
            <person name="Gourvil P."/>
            <person name="Marie D."/>
            <person name="Grebert T."/>
            <person name="Bouchier C."/>
            <person name="Le Panse S."/>
            <person name="Gachenot M."/>
            <person name="Rodriguez F."/>
            <person name="Garrido J.L."/>
        </authorList>
    </citation>
    <scope>NUCLEOTIDE SEQUENCE [LARGE SCALE GENOMIC DNA]</scope>
    <source>
        <strain evidence="1 2">RCC1774</strain>
    </source>
</reference>
<evidence type="ECO:0008006" key="3">
    <source>
        <dbReference type="Google" id="ProtNLM"/>
    </source>
</evidence>
<accession>A0A2W1JK80</accession>
<gene>
    <name evidence="1" type="ORF">C1752_01741</name>
</gene>
<keyword evidence="2" id="KW-1185">Reference proteome</keyword>
<protein>
    <recommendedName>
        <fullName evidence="3">Ferritin-like domain-containing protein</fullName>
    </recommendedName>
</protein>
<proteinExistence type="predicted"/>
<dbReference type="EMBL" id="PQWO01000004">
    <property type="protein sequence ID" value="PZD73820.1"/>
    <property type="molecule type" value="Genomic_DNA"/>
</dbReference>
<comment type="caution">
    <text evidence="1">The sequence shown here is derived from an EMBL/GenBank/DDBJ whole genome shotgun (WGS) entry which is preliminary data.</text>
</comment>
<name>A0A2W1JK80_9CYAN</name>
<organism evidence="1 2">
    <name type="scientific">Acaryochloris thomasi RCC1774</name>
    <dbReference type="NCBI Taxonomy" id="1764569"/>
    <lineage>
        <taxon>Bacteria</taxon>
        <taxon>Bacillati</taxon>
        <taxon>Cyanobacteriota</taxon>
        <taxon>Cyanophyceae</taxon>
        <taxon>Acaryochloridales</taxon>
        <taxon>Acaryochloridaceae</taxon>
        <taxon>Acaryochloris</taxon>
        <taxon>Acaryochloris thomasi</taxon>
    </lineage>
</organism>
<evidence type="ECO:0000313" key="2">
    <source>
        <dbReference type="Proteomes" id="UP000248857"/>
    </source>
</evidence>
<dbReference type="AlphaFoldDB" id="A0A2W1JK80"/>
<dbReference type="RefSeq" id="WP_110985699.1">
    <property type="nucleotide sequence ID" value="NZ_CAWNWM010000004.1"/>
</dbReference>
<dbReference type="InterPro" id="IPR009078">
    <property type="entry name" value="Ferritin-like_SF"/>
</dbReference>
<evidence type="ECO:0000313" key="1">
    <source>
        <dbReference type="EMBL" id="PZD73820.1"/>
    </source>
</evidence>
<dbReference type="OrthoDB" id="479408at2"/>
<dbReference type="SUPFAM" id="SSF47240">
    <property type="entry name" value="Ferritin-like"/>
    <property type="match status" value="1"/>
</dbReference>